<comment type="similarity">
    <text evidence="2">Belongs to the BshC family.</text>
</comment>
<dbReference type="Pfam" id="PF24850">
    <property type="entry name" value="CC_BshC"/>
    <property type="match status" value="1"/>
</dbReference>
<feature type="domain" description="Bacillithiol biosynthesis BshC N-terminal Rossmann-like" evidence="3">
    <location>
        <begin position="4"/>
        <end position="367"/>
    </location>
</feature>
<dbReference type="InterPro" id="IPR055398">
    <property type="entry name" value="Rossmann-like_BshC"/>
</dbReference>
<evidence type="ECO:0000259" key="3">
    <source>
        <dbReference type="Pfam" id="PF10079"/>
    </source>
</evidence>
<protein>
    <recommendedName>
        <fullName evidence="2">Putative cysteine ligase BshC</fullName>
        <ecNumber evidence="2">6.-.-.-</ecNumber>
    </recommendedName>
</protein>
<dbReference type="Pfam" id="PF10079">
    <property type="entry name" value="Rossmann-like_BshC"/>
    <property type="match status" value="1"/>
</dbReference>
<sequence length="527" mass="58636">MYEPHKTAERFEVRYDRDQDWQSRAAWLDSASHLKADKLALAEALEAYNRKVGNTDPRVASHIDSLREGAFVVVGGQQAGLFGGPLLVIYKAVTIIRAAKEAAAKLNRTVVPVFWIAGEDHDFDEVNHTYVTEGETGSQIKKISLSREAPYAQAMVSGTPITPAQWSHCLDELARLLPDTSFKPGLLDKAQELTAGAGSLSESFARLLAWLFGAHGLIVMDAADPSLRKLEQPMFAAMLTGNRAVRDAALTGKQAVERLGYEPQVAFDASMAHLFAVDRHGRRPLLASEDGFQVKGEAGKRSLPDMLARLEEKPEDFSNNVMTRPVMQEYLFPVVAAVLGPGEIAYWGMLKELFAVYGMKMPIIVPRTEVTVIDASTSKLMAKYGLDLDQALLQLEESRQSWLMAKKPAGLNDRFADTKKHISRLYDPLLDALSGIHEGMRQLGQSNLRKLLEQVEYLERRTDAELAGRHARALGQWSRIAAQLHPLGKRQERVLNVFVYLNSYGSDFVHMLVEQPLQPGAHYVMYI</sequence>
<keyword evidence="1 2" id="KW-0436">Ligase</keyword>
<comment type="caution">
    <text evidence="5">The sequence shown here is derived from an EMBL/GenBank/DDBJ whole genome shotgun (WGS) entry which is preliminary data.</text>
</comment>
<proteinExistence type="inferred from homology"/>
<feature type="domain" description="Bacillithiol biosynthesis BshC C-terminal coiled-coil" evidence="4">
    <location>
        <begin position="370"/>
        <end position="526"/>
    </location>
</feature>
<evidence type="ECO:0000313" key="6">
    <source>
        <dbReference type="Proteomes" id="UP000677918"/>
    </source>
</evidence>
<dbReference type="GO" id="GO:0016874">
    <property type="term" value="F:ligase activity"/>
    <property type="evidence" value="ECO:0007669"/>
    <property type="project" value="UniProtKB-UniRule"/>
</dbReference>
<dbReference type="PIRSF" id="PIRSF012535">
    <property type="entry name" value="UCP012535"/>
    <property type="match status" value="1"/>
</dbReference>
<name>A0A8J4M1Y7_9BACL</name>
<dbReference type="HAMAP" id="MF_01867">
    <property type="entry name" value="BshC"/>
    <property type="match status" value="1"/>
</dbReference>
<evidence type="ECO:0000256" key="2">
    <source>
        <dbReference type="HAMAP-Rule" id="MF_01867"/>
    </source>
</evidence>
<gene>
    <name evidence="2 5" type="primary">bshC</name>
    <name evidence="5" type="ORF">XYCOK13_07950</name>
</gene>
<dbReference type="EMBL" id="BOVK01000011">
    <property type="protein sequence ID" value="GIQ67971.1"/>
    <property type="molecule type" value="Genomic_DNA"/>
</dbReference>
<dbReference type="NCBIfam" id="TIGR03998">
    <property type="entry name" value="thiol_BshC"/>
    <property type="match status" value="1"/>
</dbReference>
<dbReference type="AlphaFoldDB" id="A0A8J4M1Y7"/>
<reference evidence="5" key="1">
    <citation type="submission" date="2021-04" db="EMBL/GenBank/DDBJ databases">
        <title>Draft genome sequence of Xylanibacillus composti strain K13.</title>
        <authorList>
            <person name="Uke A."/>
            <person name="Chhe C."/>
            <person name="Baramee S."/>
            <person name="Kosugi A."/>
        </authorList>
    </citation>
    <scope>NUCLEOTIDE SEQUENCE</scope>
    <source>
        <strain evidence="5">K13</strain>
    </source>
</reference>
<dbReference type="InterPro" id="IPR055399">
    <property type="entry name" value="CC_BshC"/>
</dbReference>
<organism evidence="5 6">
    <name type="scientific">Xylanibacillus composti</name>
    <dbReference type="NCBI Taxonomy" id="1572762"/>
    <lineage>
        <taxon>Bacteria</taxon>
        <taxon>Bacillati</taxon>
        <taxon>Bacillota</taxon>
        <taxon>Bacilli</taxon>
        <taxon>Bacillales</taxon>
        <taxon>Paenibacillaceae</taxon>
        <taxon>Xylanibacillus</taxon>
    </lineage>
</organism>
<dbReference type="InterPro" id="IPR011199">
    <property type="entry name" value="Bacillithiol_biosynth_BshC"/>
</dbReference>
<dbReference type="Proteomes" id="UP000677918">
    <property type="component" value="Unassembled WGS sequence"/>
</dbReference>
<comment type="function">
    <text evidence="2">Involved in bacillithiol (BSH) biosynthesis. May catalyze the last step of the pathway, the addition of cysteine to glucosamine malate (GlcN-Mal) to generate BSH.</text>
</comment>
<evidence type="ECO:0000256" key="1">
    <source>
        <dbReference type="ARBA" id="ARBA00022598"/>
    </source>
</evidence>
<evidence type="ECO:0000313" key="5">
    <source>
        <dbReference type="EMBL" id="GIQ67971.1"/>
    </source>
</evidence>
<keyword evidence="6" id="KW-1185">Reference proteome</keyword>
<dbReference type="EC" id="6.-.-.-" evidence="2"/>
<accession>A0A8J4M1Y7</accession>
<evidence type="ECO:0000259" key="4">
    <source>
        <dbReference type="Pfam" id="PF24850"/>
    </source>
</evidence>